<organism evidence="1 2">
    <name type="scientific">Candidatus Bartonella washoeensis Sb944nv</name>
    <dbReference type="NCBI Taxonomy" id="1094563"/>
    <lineage>
        <taxon>Bacteria</taxon>
        <taxon>Pseudomonadati</taxon>
        <taxon>Pseudomonadota</taxon>
        <taxon>Alphaproteobacteria</taxon>
        <taxon>Hyphomicrobiales</taxon>
        <taxon>Bartonellaceae</taxon>
        <taxon>Bartonella</taxon>
    </lineage>
</organism>
<evidence type="ECO:0000313" key="1">
    <source>
        <dbReference type="EMBL" id="EJF79289.1"/>
    </source>
</evidence>
<keyword evidence="2" id="KW-1185">Reference proteome</keyword>
<gene>
    <name evidence="1" type="ORF">MCQ_00830</name>
</gene>
<dbReference type="HOGENOM" id="CLU_2328130_0_0_5"/>
<reference evidence="1 2" key="1">
    <citation type="submission" date="2012-03" db="EMBL/GenBank/DDBJ databases">
        <title>The Genome Sequence of Bartonella washoensis Sb944nv.</title>
        <authorList>
            <consortium name="The Broad Institute Genome Sequencing Platform"/>
            <consortium name="The Broad Institute Genome Sequencing Center for Infectious Disease"/>
            <person name="Feldgarden M."/>
            <person name="Kirby J."/>
            <person name="Kosoy M."/>
            <person name="Birtles R."/>
            <person name="Probert W.S."/>
            <person name="Chiaraviglio L."/>
            <person name="Young S.K."/>
            <person name="Zeng Q."/>
            <person name="Gargeya S."/>
            <person name="Fitzgerald M."/>
            <person name="Haas B."/>
            <person name="Abouelleil A."/>
            <person name="Alvarado L."/>
            <person name="Arachchi H.M."/>
            <person name="Berlin A."/>
            <person name="Chapman S.B."/>
            <person name="Gearin G."/>
            <person name="Goldberg J."/>
            <person name="Griggs A."/>
            <person name="Gujja S."/>
            <person name="Hansen M."/>
            <person name="Heiman D."/>
            <person name="Howarth C."/>
            <person name="Larimer J."/>
            <person name="Lui A."/>
            <person name="MacDonald P.J.P."/>
            <person name="McCowen C."/>
            <person name="Montmayeur A."/>
            <person name="Murphy C."/>
            <person name="Neiman D."/>
            <person name="Pearson M."/>
            <person name="Priest M."/>
            <person name="Roberts A."/>
            <person name="Saif S."/>
            <person name="Shea T."/>
            <person name="Sisk P."/>
            <person name="Stolte C."/>
            <person name="Sykes S."/>
            <person name="Wortman J."/>
            <person name="Nusbaum C."/>
            <person name="Birren B."/>
        </authorList>
    </citation>
    <scope>NUCLEOTIDE SEQUENCE [LARGE SCALE GENOMIC DNA]</scope>
    <source>
        <strain evidence="1 2">Sb944nv</strain>
    </source>
</reference>
<comment type="caution">
    <text evidence="1">The sequence shown here is derived from an EMBL/GenBank/DDBJ whole genome shotgun (WGS) entry which is preliminary data.</text>
</comment>
<name>J0Q9C1_9HYPH</name>
<sequence>MLIIFNKAMLYEVSERYTVRGSLVFLLSMLQIQAKIRKVYGFLILQLSFILVKSKLKAVLAYLYKHLIICVKGYDSHNAQHSNWSNIVGKESSYRYYK</sequence>
<protein>
    <submittedName>
        <fullName evidence="1">Uncharacterized protein</fullName>
    </submittedName>
</protein>
<evidence type="ECO:0000313" key="2">
    <source>
        <dbReference type="Proteomes" id="UP000008947"/>
    </source>
</evidence>
<accession>J0Q9C1</accession>
<dbReference type="AlphaFoldDB" id="J0Q9C1"/>
<dbReference type="Proteomes" id="UP000008947">
    <property type="component" value="Unassembled WGS sequence"/>
</dbReference>
<proteinExistence type="predicted"/>
<dbReference type="EMBL" id="AILU01000023">
    <property type="protein sequence ID" value="EJF79289.1"/>
    <property type="molecule type" value="Genomic_DNA"/>
</dbReference>